<dbReference type="InterPro" id="IPR036465">
    <property type="entry name" value="vWFA_dom_sf"/>
</dbReference>
<dbReference type="EMBL" id="PYSW02000025">
    <property type="protein sequence ID" value="KAG2382134.1"/>
    <property type="molecule type" value="Genomic_DNA"/>
</dbReference>
<dbReference type="RefSeq" id="XP_044547813.1">
    <property type="nucleotide sequence ID" value="XM_044695730.1"/>
</dbReference>
<evidence type="ECO:0000313" key="2">
    <source>
        <dbReference type="EMBL" id="KAG2382134.1"/>
    </source>
</evidence>
<dbReference type="PANTHER" id="PTHR24020:SF20">
    <property type="entry name" value="PH DOMAIN-CONTAINING PROTEIN"/>
    <property type="match status" value="1"/>
</dbReference>
<evidence type="ECO:0000259" key="1">
    <source>
        <dbReference type="PROSITE" id="PS50234"/>
    </source>
</evidence>
<dbReference type="Proteomes" id="UP000816034">
    <property type="component" value="Unassembled WGS sequence"/>
</dbReference>
<evidence type="ECO:0000313" key="3">
    <source>
        <dbReference type="Proteomes" id="UP000816034"/>
    </source>
</evidence>
<sequence length="1184" mass="123869">MSYKVTDGVATSSACSLTVAVSSTSPSDYSKSVTVHWNSANNEIDVFSAIPTSTFSEIYPGYSAVSISYNSGNKMIYYTPKKAVGFDQFIVGVKDQLNNPKNVTVSVTIYNNAPSASVPQASVVWSSTGIDIDLLVAYSDADMTAGFETLGTITNIDSTGCSGSVSLKADNRNARFVPQGTFTGLTQFKATATDGVATTTFTVAVLVTNQAPVTQAKTVSITWSQHKAGYSINVLNFGGKVDSDPDGNALTASLTSGVSPSTAGSVALSASPNAVVTASSVYLGSFSFSYAASDTVTSTPGSVTVTVTNTLPSPTPVNTNVHWRSKNIALDPVVTYAPTRKDSDGDSLTITAASASKGTAVANTNTITYTAPAVLGLDVVSYTLTDGAQSVSNANTVVNVNVFNTNPTAAALTASGKWKDVITKDLTTGACTDSDSLDSSFVKFSGAVSNAVGGTTSVSGNVVSFTPNIAASSYVLSGNVYTGSGTYQYTCTDGMGTSQGSVAVTVTNNAPTGTGNSIVIARDYTKTTYDFTWAQMGTFSDADSDTISVIKVATTSDVTVTTTGSGIRLTTSQTVVGAKAITFKLFDGLHESVNTLTFTVTFTNAAPTCVATTFNVNKGQSVDLLPTLKLQTSDANNDLLSISLSGTVSSTLGTLSGTTFTASSTKSGTSTALSFTVSDSQLGNSCGITLNVINTAPVAQNDVFAVAVTSQLTYTYSYTKFSDADTADTLTVSKVSDTCSSIATSVTISTSGLITFTRQSSVTTGSCVLNVKVTDSDNNPLSATAAITIGLSSQTPVARNDRFSINQGQTIRIFVSQILANDTDEFGSSSSLTFVGFSCPDSTYCHRTPRQITVNGEVAIEVDSDSATCQADKFRYTMQTSFGTQKSADVFIEFKNCYCTAKIDFVFLVDASGSIGSDNFNSMRTFLKGITGRFKLGTDAIQVGIVKFHDDNTIALGLSTDGVAINNTLTNMAYDAGSTAQISGLRGAMQVLRQGRTDAAKVIYILTDGMANVPCSCGECVSEWSSAPTVYQYSVDTLITNSGMGSSAKRTAYRNLCKYQFSDTAWSFSGKDCNFCSWWDSNSYCLPCSDAVPIAQKINSWKKDSNGNMPNDPDNPFNGNSNVQWKIVAMAVGPAMSLPVGARQIQGMNYDPSRAMTVSWDDLQSTLSEIVDQSCNLVSVQVGQ</sequence>
<dbReference type="CDD" id="cd01450">
    <property type="entry name" value="vWFA_subfamily_ECM"/>
    <property type="match status" value="1"/>
</dbReference>
<dbReference type="InterPro" id="IPR002035">
    <property type="entry name" value="VWF_A"/>
</dbReference>
<dbReference type="Gene3D" id="3.40.50.410">
    <property type="entry name" value="von Willebrand factor, type A domain"/>
    <property type="match status" value="1"/>
</dbReference>
<dbReference type="AlphaFoldDB" id="A0AA88GN98"/>
<dbReference type="SUPFAM" id="SSF53300">
    <property type="entry name" value="vWA-like"/>
    <property type="match status" value="1"/>
</dbReference>
<dbReference type="InterPro" id="IPR040853">
    <property type="entry name" value="RapA2_cadherin-like"/>
</dbReference>
<protein>
    <recommendedName>
        <fullName evidence="1">VWFA domain-containing protein</fullName>
    </recommendedName>
</protein>
<dbReference type="Gene3D" id="2.60.40.2810">
    <property type="match status" value="1"/>
</dbReference>
<dbReference type="SMART" id="SM00327">
    <property type="entry name" value="VWA"/>
    <property type="match status" value="1"/>
</dbReference>
<keyword evidence="3" id="KW-1185">Reference proteome</keyword>
<dbReference type="PRINTS" id="PR00453">
    <property type="entry name" value="VWFADOMAIN"/>
</dbReference>
<dbReference type="PANTHER" id="PTHR24020">
    <property type="entry name" value="COLLAGEN ALPHA"/>
    <property type="match status" value="1"/>
</dbReference>
<feature type="domain" description="VWFA" evidence="1">
    <location>
        <begin position="904"/>
        <end position="1012"/>
    </location>
</feature>
<proteinExistence type="predicted"/>
<reference evidence="2 3" key="1">
    <citation type="journal article" date="2018" name="BMC Genomics">
        <title>The genome of Naegleria lovaniensis, the basis for a comparative approach to unravel pathogenicity factors of the human pathogenic amoeba N. fowleri.</title>
        <authorList>
            <person name="Liechti N."/>
            <person name="Schurch N."/>
            <person name="Bruggmann R."/>
            <person name="Wittwer M."/>
        </authorList>
    </citation>
    <scope>NUCLEOTIDE SEQUENCE [LARGE SCALE GENOMIC DNA]</scope>
    <source>
        <strain evidence="2 3">ATCC 30569</strain>
    </source>
</reference>
<comment type="caution">
    <text evidence="2">The sequence shown here is derived from an EMBL/GenBank/DDBJ whole genome shotgun (WGS) entry which is preliminary data.</text>
</comment>
<dbReference type="InterPro" id="IPR050525">
    <property type="entry name" value="ECM_Assembly_Org"/>
</dbReference>
<organism evidence="2 3">
    <name type="scientific">Naegleria lovaniensis</name>
    <name type="common">Amoeba</name>
    <dbReference type="NCBI Taxonomy" id="51637"/>
    <lineage>
        <taxon>Eukaryota</taxon>
        <taxon>Discoba</taxon>
        <taxon>Heterolobosea</taxon>
        <taxon>Tetramitia</taxon>
        <taxon>Eutetramitia</taxon>
        <taxon>Vahlkampfiidae</taxon>
        <taxon>Naegleria</taxon>
    </lineage>
</organism>
<accession>A0AA88GN98</accession>
<gene>
    <name evidence="2" type="ORF">C9374_005926</name>
</gene>
<dbReference type="Pfam" id="PF00092">
    <property type="entry name" value="VWA"/>
    <property type="match status" value="1"/>
</dbReference>
<dbReference type="Pfam" id="PF17963">
    <property type="entry name" value="Big_9"/>
    <property type="match status" value="2"/>
</dbReference>
<dbReference type="GeneID" id="68098381"/>
<dbReference type="PROSITE" id="PS50234">
    <property type="entry name" value="VWFA"/>
    <property type="match status" value="1"/>
</dbReference>
<name>A0AA88GN98_NAELO</name>
<dbReference type="Pfam" id="PF17803">
    <property type="entry name" value="Cadherin_4"/>
    <property type="match status" value="1"/>
</dbReference>